<evidence type="ECO:0000313" key="2">
    <source>
        <dbReference type="Proteomes" id="UP001596154"/>
    </source>
</evidence>
<dbReference type="RefSeq" id="WP_381018887.1">
    <property type="nucleotide sequence ID" value="NZ_JBHSNY010000002.1"/>
</dbReference>
<keyword evidence="2" id="KW-1185">Reference proteome</keyword>
<dbReference type="InterPro" id="IPR024411">
    <property type="entry name" value="Tail_terminator_phage"/>
</dbReference>
<dbReference type="Pfam" id="PF12691">
    <property type="entry name" value="Phage_tail_terminator_6"/>
    <property type="match status" value="1"/>
</dbReference>
<dbReference type="Proteomes" id="UP001596154">
    <property type="component" value="Unassembled WGS sequence"/>
</dbReference>
<gene>
    <name evidence="1" type="ORF">ACFPZJ_07630</name>
</gene>
<reference evidence="2" key="1">
    <citation type="journal article" date="2019" name="Int. J. Syst. Evol. Microbiol.">
        <title>The Global Catalogue of Microorganisms (GCM) 10K type strain sequencing project: providing services to taxonomists for standard genome sequencing and annotation.</title>
        <authorList>
            <consortium name="The Broad Institute Genomics Platform"/>
            <consortium name="The Broad Institute Genome Sequencing Center for Infectious Disease"/>
            <person name="Wu L."/>
            <person name="Ma J."/>
        </authorList>
    </citation>
    <scope>NUCLEOTIDE SEQUENCE [LARGE SCALE GENOMIC DNA]</scope>
    <source>
        <strain evidence="2">CGMCC 4.7248</strain>
    </source>
</reference>
<proteinExistence type="predicted"/>
<organism evidence="1 2">
    <name type="scientific">Streptomyces bullii</name>
    <dbReference type="NCBI Taxonomy" id="349910"/>
    <lineage>
        <taxon>Bacteria</taxon>
        <taxon>Bacillati</taxon>
        <taxon>Actinomycetota</taxon>
        <taxon>Actinomycetes</taxon>
        <taxon>Kitasatosporales</taxon>
        <taxon>Streptomycetaceae</taxon>
        <taxon>Streptomyces</taxon>
    </lineage>
</organism>
<protein>
    <submittedName>
        <fullName evidence="1">Minor capsid protein</fullName>
    </submittedName>
</protein>
<sequence length="144" mass="15637">MSGYTSSLLDGIAGLLAEAGVGVFRPDGVISDPDTGLFRGVIPDEPDRAIGITAYPVEDTDLTDAITGVQFRMRAGRDPDAIDDMADAVFDALHNRQHYEAGGVHVALSWRQSQAWIGQDAHGRMELTSNYYFRTVRSGSHLID</sequence>
<accession>A0ABW0UL13</accession>
<dbReference type="EMBL" id="JBHSNY010000002">
    <property type="protein sequence ID" value="MFC5633665.1"/>
    <property type="molecule type" value="Genomic_DNA"/>
</dbReference>
<name>A0ABW0UL13_9ACTN</name>
<comment type="caution">
    <text evidence="1">The sequence shown here is derived from an EMBL/GenBank/DDBJ whole genome shotgun (WGS) entry which is preliminary data.</text>
</comment>
<evidence type="ECO:0000313" key="1">
    <source>
        <dbReference type="EMBL" id="MFC5633665.1"/>
    </source>
</evidence>